<dbReference type="CDD" id="cd13585">
    <property type="entry name" value="PBP2_TMBP_like"/>
    <property type="match status" value="1"/>
</dbReference>
<dbReference type="PROSITE" id="PS51257">
    <property type="entry name" value="PROKAR_LIPOPROTEIN"/>
    <property type="match status" value="1"/>
</dbReference>
<feature type="chain" id="PRO_5045300955" evidence="1">
    <location>
        <begin position="28"/>
        <end position="430"/>
    </location>
</feature>
<evidence type="ECO:0000256" key="1">
    <source>
        <dbReference type="SAM" id="SignalP"/>
    </source>
</evidence>
<comment type="caution">
    <text evidence="2">The sequence shown here is derived from an EMBL/GenBank/DDBJ whole genome shotgun (WGS) entry which is preliminary data.</text>
</comment>
<feature type="signal peptide" evidence="1">
    <location>
        <begin position="1"/>
        <end position="27"/>
    </location>
</feature>
<dbReference type="EMBL" id="JBHUMJ010000011">
    <property type="protein sequence ID" value="MFD2703546.1"/>
    <property type="molecule type" value="Genomic_DNA"/>
</dbReference>
<name>A0ABW5SVC5_9BACL</name>
<dbReference type="Proteomes" id="UP001597540">
    <property type="component" value="Unassembled WGS sequence"/>
</dbReference>
<gene>
    <name evidence="2" type="ORF">ACFSVM_24220</name>
</gene>
<dbReference type="SUPFAM" id="SSF53850">
    <property type="entry name" value="Periplasmic binding protein-like II"/>
    <property type="match status" value="1"/>
</dbReference>
<dbReference type="RefSeq" id="WP_090724971.1">
    <property type="nucleotide sequence ID" value="NZ_JBHUMJ010000011.1"/>
</dbReference>
<dbReference type="InterPro" id="IPR006059">
    <property type="entry name" value="SBP"/>
</dbReference>
<proteinExistence type="predicted"/>
<evidence type="ECO:0000313" key="2">
    <source>
        <dbReference type="EMBL" id="MFD2703546.1"/>
    </source>
</evidence>
<dbReference type="Gene3D" id="3.40.190.10">
    <property type="entry name" value="Periplasmic binding protein-like II"/>
    <property type="match status" value="1"/>
</dbReference>
<sequence>MMKNKHGYFRFSLIAVLILALVGCSSAATDSEGSTGENGKVVLEYYTWTDEEAYMQKVIEAFNAQNSNIEVHMNTISNNANEYNTQIMNNLSGGSKMDVYSVNGTTSLGLFSTKNQLLDLTDRVKEDNLDVSAYGPSFQEISEVLTEGKYYALPYRTSQYALFYNKALFDAQGIPYPEQLTWEEYAELAKSLTKGEGADKQWGGYYADWIISPLGAIQQGTTILDDSLAPIEEWMNYLDRLYYQDQSHMSYKQMNAESIDWIKQFENGNVAMMVNGEWTVNMLKADIEAGKTDIEFDMAPLPLPEGTSDPITVGGVSTYMGINPASKNVDAAYEFVKFVTGEEGESVIAEASVLPAYSSDATKEAFLNATGLEGSGYFFESNTLVEMPPIAKIDQVYNLYSEQLDLFLFQEQDAAQAIQNFQAERSSVLN</sequence>
<protein>
    <submittedName>
        <fullName evidence="2">ABC transporter substrate-binding protein</fullName>
    </submittedName>
</protein>
<dbReference type="Pfam" id="PF01547">
    <property type="entry name" value="SBP_bac_1"/>
    <property type="match status" value="1"/>
</dbReference>
<reference evidence="3" key="1">
    <citation type="journal article" date="2019" name="Int. J. Syst. Evol. Microbiol.">
        <title>The Global Catalogue of Microorganisms (GCM) 10K type strain sequencing project: providing services to taxonomists for standard genome sequencing and annotation.</title>
        <authorList>
            <consortium name="The Broad Institute Genomics Platform"/>
            <consortium name="The Broad Institute Genome Sequencing Center for Infectious Disease"/>
            <person name="Wu L."/>
            <person name="Ma J."/>
        </authorList>
    </citation>
    <scope>NUCLEOTIDE SEQUENCE [LARGE SCALE GENOMIC DNA]</scope>
    <source>
        <strain evidence="3">KCTC 33849</strain>
    </source>
</reference>
<keyword evidence="3" id="KW-1185">Reference proteome</keyword>
<evidence type="ECO:0000313" key="3">
    <source>
        <dbReference type="Proteomes" id="UP001597540"/>
    </source>
</evidence>
<dbReference type="PANTHER" id="PTHR43649">
    <property type="entry name" value="ARABINOSE-BINDING PROTEIN-RELATED"/>
    <property type="match status" value="1"/>
</dbReference>
<organism evidence="2 3">
    <name type="scientific">Paenibacillus shunpengii</name>
    <dbReference type="NCBI Taxonomy" id="2054424"/>
    <lineage>
        <taxon>Bacteria</taxon>
        <taxon>Bacillati</taxon>
        <taxon>Bacillota</taxon>
        <taxon>Bacilli</taxon>
        <taxon>Bacillales</taxon>
        <taxon>Paenibacillaceae</taxon>
        <taxon>Paenibacillus</taxon>
    </lineage>
</organism>
<dbReference type="InterPro" id="IPR050490">
    <property type="entry name" value="Bact_solute-bd_prot1"/>
</dbReference>
<dbReference type="PANTHER" id="PTHR43649:SF12">
    <property type="entry name" value="DIACETYLCHITOBIOSE BINDING PROTEIN DASA"/>
    <property type="match status" value="1"/>
</dbReference>
<keyword evidence="1" id="KW-0732">Signal</keyword>
<accession>A0ABW5SVC5</accession>